<proteinExistence type="predicted"/>
<gene>
    <name evidence="2" type="ORF">Tco_0769930</name>
</gene>
<evidence type="ECO:0000259" key="1">
    <source>
        <dbReference type="Pfam" id="PF07727"/>
    </source>
</evidence>
<dbReference type="CDD" id="cd09272">
    <property type="entry name" value="RNase_HI_RT_Ty1"/>
    <property type="match status" value="1"/>
</dbReference>
<reference evidence="2" key="2">
    <citation type="submission" date="2022-01" db="EMBL/GenBank/DDBJ databases">
        <authorList>
            <person name="Yamashiro T."/>
            <person name="Shiraishi A."/>
            <person name="Satake H."/>
            <person name="Nakayama K."/>
        </authorList>
    </citation>
    <scope>NUCLEOTIDE SEQUENCE</scope>
</reference>
<dbReference type="PANTHER" id="PTHR11439:SF496">
    <property type="entry name" value="RNA-DIRECTED DNA POLYMERASE"/>
    <property type="match status" value="1"/>
</dbReference>
<reference evidence="2" key="1">
    <citation type="journal article" date="2022" name="Int. J. Mol. Sci.">
        <title>Draft Genome of Tanacetum Coccineum: Genomic Comparison of Closely Related Tanacetum-Family Plants.</title>
        <authorList>
            <person name="Yamashiro T."/>
            <person name="Shiraishi A."/>
            <person name="Nakayama K."/>
            <person name="Satake H."/>
        </authorList>
    </citation>
    <scope>NUCLEOTIDE SEQUENCE</scope>
</reference>
<evidence type="ECO:0000313" key="3">
    <source>
        <dbReference type="Proteomes" id="UP001151760"/>
    </source>
</evidence>
<comment type="caution">
    <text evidence="2">The sequence shown here is derived from an EMBL/GenBank/DDBJ whole genome shotgun (WGS) entry which is preliminary data.</text>
</comment>
<accession>A0ABQ4ZAR6</accession>
<dbReference type="EMBL" id="BQNB010011186">
    <property type="protein sequence ID" value="GJS87294.1"/>
    <property type="molecule type" value="Genomic_DNA"/>
</dbReference>
<dbReference type="Proteomes" id="UP001151760">
    <property type="component" value="Unassembled WGS sequence"/>
</dbReference>
<organism evidence="2 3">
    <name type="scientific">Tanacetum coccineum</name>
    <dbReference type="NCBI Taxonomy" id="301880"/>
    <lineage>
        <taxon>Eukaryota</taxon>
        <taxon>Viridiplantae</taxon>
        <taxon>Streptophyta</taxon>
        <taxon>Embryophyta</taxon>
        <taxon>Tracheophyta</taxon>
        <taxon>Spermatophyta</taxon>
        <taxon>Magnoliopsida</taxon>
        <taxon>eudicotyledons</taxon>
        <taxon>Gunneridae</taxon>
        <taxon>Pentapetalae</taxon>
        <taxon>asterids</taxon>
        <taxon>campanulids</taxon>
        <taxon>Asterales</taxon>
        <taxon>Asteraceae</taxon>
        <taxon>Asteroideae</taxon>
        <taxon>Anthemideae</taxon>
        <taxon>Anthemidinae</taxon>
        <taxon>Tanacetum</taxon>
    </lineage>
</organism>
<dbReference type="Pfam" id="PF07727">
    <property type="entry name" value="RVT_2"/>
    <property type="match status" value="1"/>
</dbReference>
<name>A0ABQ4ZAR6_9ASTR</name>
<protein>
    <submittedName>
        <fullName evidence="2">Retrotransposon protein, putative, ty1-copia subclass</fullName>
    </submittedName>
</protein>
<evidence type="ECO:0000313" key="2">
    <source>
        <dbReference type="EMBL" id="GJS87294.1"/>
    </source>
</evidence>
<sequence length="313" mass="35612">MDGNVHTFKAHLVAKGYTQTYSVDYGENFSPIADIRAIRILLAIAAFYDYEIWQMDVKITFLNGHLSKDVYMVQPEGFVDAKHPNKVCKLQHSIYGMKQASRSWNKNFDVEIKKIGFTQNLDEPYLGEAAYILEIKIIRDRSKRLISLSQRAYLEKILKRFWMENSKKRFNHTDVKAILKYLRNTKDMVLVYGAKPEAKLKVTCYADASFQTDKDDTKSQTGYVFVLNGGAMNWKSANQSTTAMSSTKAKYIAVAEASMEAVWMRKFIDGLGGVVPSNKRPTEMLYDNEPAIAIANPGILKGQKFSEEISLHL</sequence>
<keyword evidence="3" id="KW-1185">Reference proteome</keyword>
<feature type="domain" description="Reverse transcriptase Ty1/copia-type" evidence="1">
    <location>
        <begin position="6"/>
        <end position="120"/>
    </location>
</feature>
<dbReference type="PANTHER" id="PTHR11439">
    <property type="entry name" value="GAG-POL-RELATED RETROTRANSPOSON"/>
    <property type="match status" value="1"/>
</dbReference>
<dbReference type="InterPro" id="IPR013103">
    <property type="entry name" value="RVT_2"/>
</dbReference>